<dbReference type="EMBL" id="JAQQPM010000003">
    <property type="protein sequence ID" value="KAK2070297.1"/>
    <property type="molecule type" value="Genomic_DNA"/>
</dbReference>
<organism evidence="2 3">
    <name type="scientific">Phyllachora maydis</name>
    <dbReference type="NCBI Taxonomy" id="1825666"/>
    <lineage>
        <taxon>Eukaryota</taxon>
        <taxon>Fungi</taxon>
        <taxon>Dikarya</taxon>
        <taxon>Ascomycota</taxon>
        <taxon>Pezizomycotina</taxon>
        <taxon>Sordariomycetes</taxon>
        <taxon>Sordariomycetidae</taxon>
        <taxon>Phyllachorales</taxon>
        <taxon>Phyllachoraceae</taxon>
        <taxon>Phyllachora</taxon>
    </lineage>
</organism>
<reference evidence="2" key="1">
    <citation type="journal article" date="2023" name="Mol. Plant Microbe Interact.">
        <title>Elucidating the Obligate Nature and Biological Capacity of an Invasive Fungal Corn Pathogen.</title>
        <authorList>
            <person name="MacCready J.S."/>
            <person name="Roggenkamp E.M."/>
            <person name="Gdanetz K."/>
            <person name="Chilvers M.I."/>
        </authorList>
    </citation>
    <scope>NUCLEOTIDE SEQUENCE</scope>
    <source>
        <strain evidence="2">PM02</strain>
    </source>
</reference>
<evidence type="ECO:0000313" key="2">
    <source>
        <dbReference type="EMBL" id="KAK2070297.1"/>
    </source>
</evidence>
<feature type="compositionally biased region" description="Low complexity" evidence="1">
    <location>
        <begin position="456"/>
        <end position="469"/>
    </location>
</feature>
<gene>
    <name evidence="2" type="ORF">P8C59_004803</name>
</gene>
<name>A0AAD9I4W0_9PEZI</name>
<feature type="compositionally biased region" description="Low complexity" evidence="1">
    <location>
        <begin position="594"/>
        <end position="604"/>
    </location>
</feature>
<proteinExistence type="predicted"/>
<comment type="caution">
    <text evidence="2">The sequence shown here is derived from an EMBL/GenBank/DDBJ whole genome shotgun (WGS) entry which is preliminary data.</text>
</comment>
<protein>
    <recommendedName>
        <fullName evidence="4">Ubiquitin carboxyl-terminal hydrolase 19</fullName>
    </recommendedName>
</protein>
<feature type="compositionally biased region" description="Polar residues" evidence="1">
    <location>
        <begin position="418"/>
        <end position="447"/>
    </location>
</feature>
<feature type="region of interest" description="Disordered" evidence="1">
    <location>
        <begin position="404"/>
        <end position="654"/>
    </location>
</feature>
<feature type="compositionally biased region" description="Low complexity" evidence="1">
    <location>
        <begin position="171"/>
        <end position="183"/>
    </location>
</feature>
<evidence type="ECO:0008006" key="4">
    <source>
        <dbReference type="Google" id="ProtNLM"/>
    </source>
</evidence>
<accession>A0AAD9I4W0</accession>
<dbReference type="Proteomes" id="UP001217918">
    <property type="component" value="Unassembled WGS sequence"/>
</dbReference>
<feature type="compositionally biased region" description="Basic and acidic residues" evidence="1">
    <location>
        <begin position="157"/>
        <end position="170"/>
    </location>
</feature>
<evidence type="ECO:0000313" key="3">
    <source>
        <dbReference type="Proteomes" id="UP001217918"/>
    </source>
</evidence>
<feature type="compositionally biased region" description="Polar residues" evidence="1">
    <location>
        <begin position="607"/>
        <end position="617"/>
    </location>
</feature>
<feature type="region of interest" description="Disordered" evidence="1">
    <location>
        <begin position="94"/>
        <end position="183"/>
    </location>
</feature>
<feature type="compositionally biased region" description="Polar residues" evidence="1">
    <location>
        <begin position="625"/>
        <end position="637"/>
    </location>
</feature>
<sequence length="654" mass="69119">MEPRCFHPGMDPRLLVTRDEFLDVQMDLRRFHTIQQHQSERLRLLEKRQADDAALRSVWNSPFPSALGGTPQHGPVHMPTSSAFDDLDEQSQTFLGSLPLGGADDEPIRRGAASRANSVRFDESALQASSWAGQAGRQTGDLAGPIRPSSGLGGHQMMERSMSHKSDGRHSSAGHSAHSGLSGRASSLGLDTNFAIGGHEDESPLDIPEPPPGFYFLGSAPSIIRCWLSTEFTSGKLLYAVVCTGSQKSTVEYSLLKELKLANTMHREVDGIYRVTLPVFLAEASVTQSNSRSASPVPQLPSIMTSFEVTGPDVPESPPDAKKSIRVFIGSSTLRQHSADLLLSQNIMTLYGSDRDKLSVPFVRPEDDSTFLHLATTNLVPEKPKLNAAAPEFVLSEVARKPTAGMGDKAAPAHVKTSESGSQGPLSPTSQSSQRSKTAEPSVNSDSGGEREKQAPETTSSSEEGAAAARVPPAQEESASAETAARREASSTAMRIPWRQTAMANSEGGQREGSALGGYQAPSRAGRMKILKPSKPGIASLMRTGAGYEPAAASRSSSEFRRKKAPGGAGSQGENRTAHGASTLRWGDGKRSVSAASAAAMGAGDWSRSSAVANTTEAAKPTPLGKSTNNPLGSASAFSWIDHGGKPKSSTAAD</sequence>
<evidence type="ECO:0000256" key="1">
    <source>
        <dbReference type="SAM" id="MobiDB-lite"/>
    </source>
</evidence>
<dbReference type="AlphaFoldDB" id="A0AAD9I4W0"/>
<keyword evidence="3" id="KW-1185">Reference proteome</keyword>